<dbReference type="STRING" id="4829.A0A163JS67"/>
<dbReference type="InParanoid" id="A0A163JS67"/>
<accession>A0A163JS67</accession>
<dbReference type="GO" id="GO:0019901">
    <property type="term" value="F:protein kinase binding"/>
    <property type="evidence" value="ECO:0007669"/>
    <property type="project" value="InterPro"/>
</dbReference>
<evidence type="ECO:0000313" key="3">
    <source>
        <dbReference type="Proteomes" id="UP000078561"/>
    </source>
</evidence>
<organism evidence="2">
    <name type="scientific">Absidia glauca</name>
    <name type="common">Pin mould</name>
    <dbReference type="NCBI Taxonomy" id="4829"/>
    <lineage>
        <taxon>Eukaryota</taxon>
        <taxon>Fungi</taxon>
        <taxon>Fungi incertae sedis</taxon>
        <taxon>Mucoromycota</taxon>
        <taxon>Mucoromycotina</taxon>
        <taxon>Mucoromycetes</taxon>
        <taxon>Mucorales</taxon>
        <taxon>Cunninghamellaceae</taxon>
        <taxon>Absidia</taxon>
    </lineage>
</organism>
<dbReference type="InterPro" id="IPR013922">
    <property type="entry name" value="Cyclin_PHO80-like"/>
</dbReference>
<dbReference type="Proteomes" id="UP000078561">
    <property type="component" value="Unassembled WGS sequence"/>
</dbReference>
<dbReference type="OMA" id="CFKEDES"/>
<dbReference type="OrthoDB" id="1060854at2759"/>
<sequence>MPYDLAHHPVKDTITLLTGLMDKITVTNDRLLGNAGPRSRFHARAIPSIDIESYLLRILKYCPCPNACFLSVLVYFDRMAQNDTQLRLDSYNIHRLVLCGVMLACKFFCDLFYTNARYAKVGGLTVQELNLLELDFLRMNGFVLNVRVEELQKYGDQLLRHHLRHVHTPFHRLPTPPPDEKDTTITTTNTTTT</sequence>
<reference evidence="2" key="1">
    <citation type="submission" date="2016-04" db="EMBL/GenBank/DDBJ databases">
        <authorList>
            <person name="Evans L.H."/>
            <person name="Alamgir A."/>
            <person name="Owens N."/>
            <person name="Weber N.D."/>
            <person name="Virtaneva K."/>
            <person name="Barbian K."/>
            <person name="Babar A."/>
            <person name="Rosenke K."/>
        </authorList>
    </citation>
    <scope>NUCLEOTIDE SEQUENCE [LARGE SCALE GENOMIC DNA]</scope>
    <source>
        <strain evidence="2">CBS 101.48</strain>
    </source>
</reference>
<dbReference type="GO" id="GO:0016538">
    <property type="term" value="F:cyclin-dependent protein serine/threonine kinase regulator activity"/>
    <property type="evidence" value="ECO:0007669"/>
    <property type="project" value="TreeGrafter"/>
</dbReference>
<dbReference type="GO" id="GO:0005634">
    <property type="term" value="C:nucleus"/>
    <property type="evidence" value="ECO:0007669"/>
    <property type="project" value="TreeGrafter"/>
</dbReference>
<dbReference type="PANTHER" id="PTHR15615:SF94">
    <property type="entry name" value="PHO85 CYCLIN-6-RELATED"/>
    <property type="match status" value="1"/>
</dbReference>
<dbReference type="GO" id="GO:0000307">
    <property type="term" value="C:cyclin-dependent protein kinase holoenzyme complex"/>
    <property type="evidence" value="ECO:0007669"/>
    <property type="project" value="TreeGrafter"/>
</dbReference>
<evidence type="ECO:0000313" key="2">
    <source>
        <dbReference type="EMBL" id="SAM04496.1"/>
    </source>
</evidence>
<dbReference type="EMBL" id="LT554386">
    <property type="protein sequence ID" value="SAM04496.1"/>
    <property type="molecule type" value="Genomic_DNA"/>
</dbReference>
<dbReference type="Gene3D" id="1.10.472.10">
    <property type="entry name" value="Cyclin-like"/>
    <property type="match status" value="1"/>
</dbReference>
<dbReference type="FunCoup" id="A0A163JS67">
    <property type="interactions" value="54"/>
</dbReference>
<proteinExistence type="predicted"/>
<name>A0A163JS67_ABSGL</name>
<feature type="region of interest" description="Disordered" evidence="1">
    <location>
        <begin position="170"/>
        <end position="193"/>
    </location>
</feature>
<keyword evidence="3" id="KW-1185">Reference proteome</keyword>
<protein>
    <recommendedName>
        <fullName evidence="4">Cyclin</fullName>
    </recommendedName>
</protein>
<dbReference type="InterPro" id="IPR036915">
    <property type="entry name" value="Cyclin-like_sf"/>
</dbReference>
<evidence type="ECO:0008006" key="4">
    <source>
        <dbReference type="Google" id="ProtNLM"/>
    </source>
</evidence>
<gene>
    <name evidence="2" type="primary">ABSGL_10360.1 scaffold 11921</name>
</gene>
<dbReference type="PANTHER" id="PTHR15615">
    <property type="match status" value="1"/>
</dbReference>
<dbReference type="AlphaFoldDB" id="A0A163JS67"/>
<evidence type="ECO:0000256" key="1">
    <source>
        <dbReference type="SAM" id="MobiDB-lite"/>
    </source>
</evidence>
<dbReference type="Pfam" id="PF08613">
    <property type="entry name" value="Cyclin"/>
    <property type="match status" value="1"/>
</dbReference>
<dbReference type="SUPFAM" id="SSF47954">
    <property type="entry name" value="Cyclin-like"/>
    <property type="match status" value="1"/>
</dbReference>
<feature type="compositionally biased region" description="Low complexity" evidence="1">
    <location>
        <begin position="184"/>
        <end position="193"/>
    </location>
</feature>
<dbReference type="CDD" id="cd20558">
    <property type="entry name" value="CYCLIN_ScPCL7-like"/>
    <property type="match status" value="1"/>
</dbReference>